<proteinExistence type="predicted"/>
<feature type="compositionally biased region" description="Basic and acidic residues" evidence="1">
    <location>
        <begin position="953"/>
        <end position="987"/>
    </location>
</feature>
<dbReference type="Proteomes" id="UP001347796">
    <property type="component" value="Unassembled WGS sequence"/>
</dbReference>
<feature type="region of interest" description="Disordered" evidence="1">
    <location>
        <begin position="704"/>
        <end position="1273"/>
    </location>
</feature>
<feature type="compositionally biased region" description="Basic residues" evidence="1">
    <location>
        <begin position="395"/>
        <end position="405"/>
    </location>
</feature>
<evidence type="ECO:0000313" key="2">
    <source>
        <dbReference type="EMBL" id="KAK6172254.1"/>
    </source>
</evidence>
<feature type="compositionally biased region" description="Basic and acidic residues" evidence="1">
    <location>
        <begin position="1126"/>
        <end position="1267"/>
    </location>
</feature>
<organism evidence="2 3">
    <name type="scientific">Patella caerulea</name>
    <name type="common">Rayed Mediterranean limpet</name>
    <dbReference type="NCBI Taxonomy" id="87958"/>
    <lineage>
        <taxon>Eukaryota</taxon>
        <taxon>Metazoa</taxon>
        <taxon>Spiralia</taxon>
        <taxon>Lophotrochozoa</taxon>
        <taxon>Mollusca</taxon>
        <taxon>Gastropoda</taxon>
        <taxon>Patellogastropoda</taxon>
        <taxon>Patelloidea</taxon>
        <taxon>Patellidae</taxon>
        <taxon>Patella</taxon>
    </lineage>
</organism>
<feature type="region of interest" description="Disordered" evidence="1">
    <location>
        <begin position="104"/>
        <end position="149"/>
    </location>
</feature>
<sequence length="2166" mass="245963">MFKLRQTWTNVIPNKKLYAIDVRVNTTDPAWPITATPPEQGSIHVNPKFLVQEKKPTPAVSQPTSAEALMRQQLFEKQQELQKLKLELELAETTAKLEQQRKQLEMKKSNTAPATASVVPVTKAKDPRVAARDPRRSRDPRKPAPESDVVSAILTASKAEPTNIPVQTAPPIITPFIPEVTMSQVQPVHNQVYNPGYSVEQPPIQTYPTTSGRFNGPVNLPAQTHIKKDTNIPTKKSSNPNISNKNKLNGPKKNFPQKVESPKKFNSTKSNKVETPPKKKTELKDKFSLEVVKEKPKIDKNKTESKPVSKNDNRSSDVHSIDDRNSKDRDRGSSRESDRSRNSDRRSSDRRDHGMDDRSRYSPRSNRRDDQKSRSSTSSGSRRSNKRDSSERSSRRSRSPARKLSPRADQERNSNNLKSSELWNKSEKRQTESLIKMDDERKRMSPKIEAGAEPDGFPDVKKRRLDISADNTDSKKDISDLFGSEDIDYRTAPSGIPFKSPGQKGWAKFKENHPENYQQEIDRRRSHEIESGHDVDLRRRPSHPPPAVRHQVSVDMSAQIPDALTLDNQEVVLKVAEQQLKAGAITHQQHQDVLRQLSILYDAQRMQQQKSKVYNEGENQKRDEPARKNVFEVLMTVSPEHTSKPQASKLESLTHEKLDKGLENKMQPEVKVSTEQPIVIDQVKSRETNMEDDDDDDDCIVIEDPDLVDSNPAPSTPKTFNQPLIAQIPDIAQSDKDERQDKNIEKCNSPQNNPFDTEFDLRMNEGSWMSPPQIYQPEVDKRKSSPHQSETFTSPPHALDQDLRSGAPPEMKPPPFPPIFANERVNVLHKDRQDSNPMDMIDHPGDQLDQERHDRMRESSFSGRMDKPREHQFEKTDLDERRHKHNMMDRPRDTHLPERRNKPVDPRDRMERERDPVQDRVDRARSPLEQMDRMRDSKDRHPRYPHNGPEYVNQHDRYPPEERPNHPHSMDFDRRSPHREYDSRNDPPLKPCGPVPLLSLELEPSKNVMDIAERLETPHIEEAPHQESPHQGLPREGPPHIQGPPHRGSPREGPPHHGPPREGPPHHGPRDGPPYHGPPHDRPPHLGPHDGPSHHGHLHEGPHHGPHEEPQNRHQGPPHHGPSHQGPDDGFGRLHRPDSEDRRMMDRDHERRVNDRNYERRPLDRESDRRGMMDRDSDNRISDREHRRGERNRRGGRDGRDRRGGNREVDREDLDRRGMDRRGNNFDHMDRGGDGRPDMDRRDRRIKDRHEMENDRVGRREAPEPRTKSFPAVLDPRWSTCGAYRKREKEEIIVNNQPFELFKGSEPKSITMSKNTHYYYADPKLKGITVDEQLVYNFGEPPKEVKLPSGEVINVFYLGRKKELWIDGTRQEVRVDSPPKKITLNGKDYGIQIDGSDMMILIDRLEKGSFGGPPREILVDGVPHDLRFEPQPRQILVDGQPCDLKLDRRVPVLVINGEPRMVRFDGPPRIVCIDDKRYEVKVDFPSKIRIGVRPCFIALGGPGHELIINGKWHEIKFDGIPKEITVNDCIHTCCLEGPVPQLKILDVMPDGFEEVLLSQTRLSLNYTNPIPPNSDRNSPNPDGRFAGPQQMVPGGPPGPMGPRPLGPPGQMVPGQMGPGPMGPGQMVPPGQMMPPGQMIRPGQRMMGPGPQGGPGMFQPGPQQMMGPVQTQPMPMGPGMFMNPMQNPGAMGMNQMPVGNVMQPMNAGFNQQPFGGMPGNPPATQPASSVVNVLSMLMPNASQPSQSSSGTMDISSLFSKLVAAGIVPTSEQNKTTSTTNPTPTATVTSTVMNTKTITITTPSSQAFKLEPEEVKEVKEKIEPIPDLTDLNTKSLKKYYKGAIQRLYSGIQCSTCGTRFVMDDTDRYREHLDWHFRQNKRGKDEFNMAKNRQWHYEINDWILFELIEESEEKSRSTVFENMMNPNDNALSYRIPENADVVNEPPAKQDADNVCCTCGDQFEQFWHEELEDWHLRDALLVNGKYYHPVCFEDARDESVLEPTPTPTESPETNPFFNRQHSGNRVYGNVQSSTSTYIPTTNPAPITHLIIKSEPMVMPESPIHSTSSTTVSDNGDPVPENPEVTSMPEESPVATTELKTEEAAMKSEEAEVKSEEAEVKSEEAEVKSEEAELKTEPMLETEPVVKMESSEDTDMKSVDDQKESTEMTSS</sequence>
<dbReference type="GO" id="GO:0003729">
    <property type="term" value="F:mRNA binding"/>
    <property type="evidence" value="ECO:0007669"/>
    <property type="project" value="InterPro"/>
</dbReference>
<feature type="compositionally biased region" description="Low complexity" evidence="1">
    <location>
        <begin position="235"/>
        <end position="247"/>
    </location>
</feature>
<feature type="region of interest" description="Disordered" evidence="1">
    <location>
        <begin position="2055"/>
        <end position="2166"/>
    </location>
</feature>
<feature type="compositionally biased region" description="Basic and acidic residues" evidence="1">
    <location>
        <begin position="123"/>
        <end position="145"/>
    </location>
</feature>
<keyword evidence="3" id="KW-1185">Reference proteome</keyword>
<feature type="compositionally biased region" description="Basic and acidic residues" evidence="1">
    <location>
        <begin position="424"/>
        <end position="443"/>
    </location>
</feature>
<feature type="region of interest" description="Disordered" evidence="1">
    <location>
        <begin position="1994"/>
        <end position="2038"/>
    </location>
</feature>
<feature type="compositionally biased region" description="Basic and acidic residues" evidence="1">
    <location>
        <begin position="508"/>
        <end position="539"/>
    </location>
</feature>
<gene>
    <name evidence="2" type="ORF">SNE40_015955</name>
</gene>
<dbReference type="GO" id="GO:0005737">
    <property type="term" value="C:cytoplasm"/>
    <property type="evidence" value="ECO:0007669"/>
    <property type="project" value="TreeGrafter"/>
</dbReference>
<dbReference type="GO" id="GO:0005849">
    <property type="term" value="C:mRNA cleavage factor complex"/>
    <property type="evidence" value="ECO:0007669"/>
    <property type="project" value="TreeGrafter"/>
</dbReference>
<feature type="compositionally biased region" description="Polar residues" evidence="1">
    <location>
        <begin position="712"/>
        <end position="724"/>
    </location>
</feature>
<name>A0AAN8JAV3_PATCE</name>
<feature type="compositionally biased region" description="Basic and acidic residues" evidence="1">
    <location>
        <begin position="733"/>
        <end position="745"/>
    </location>
</feature>
<feature type="compositionally biased region" description="Basic and acidic residues" evidence="1">
    <location>
        <begin position="1078"/>
        <end position="1112"/>
    </location>
</feature>
<feature type="compositionally biased region" description="Basic and acidic residues" evidence="1">
    <location>
        <begin position="1011"/>
        <end position="1028"/>
    </location>
</feature>
<comment type="caution">
    <text evidence="2">The sequence shown here is derived from an EMBL/GenBank/DDBJ whole genome shotgun (WGS) entry which is preliminary data.</text>
</comment>
<feature type="compositionally biased region" description="Polar residues" evidence="1">
    <location>
        <begin position="413"/>
        <end position="423"/>
    </location>
</feature>
<feature type="region of interest" description="Disordered" evidence="1">
    <location>
        <begin position="227"/>
        <end position="551"/>
    </location>
</feature>
<feature type="compositionally biased region" description="Low complexity" evidence="1">
    <location>
        <begin position="1573"/>
        <end position="1593"/>
    </location>
</feature>
<feature type="region of interest" description="Disordered" evidence="1">
    <location>
        <begin position="1566"/>
        <end position="1610"/>
    </location>
</feature>
<dbReference type="GO" id="GO:0000993">
    <property type="term" value="F:RNA polymerase II complex binding"/>
    <property type="evidence" value="ECO:0007669"/>
    <property type="project" value="InterPro"/>
</dbReference>
<evidence type="ECO:0000313" key="3">
    <source>
        <dbReference type="Proteomes" id="UP001347796"/>
    </source>
</evidence>
<dbReference type="PANTHER" id="PTHR15921">
    <property type="entry name" value="PRE-MRNA CLEAVAGE COMPLEX II"/>
    <property type="match status" value="1"/>
</dbReference>
<protein>
    <submittedName>
        <fullName evidence="2">Uncharacterized protein</fullName>
    </submittedName>
</protein>
<feature type="compositionally biased region" description="Basic and acidic residues" evidence="1">
    <location>
        <begin position="826"/>
        <end position="939"/>
    </location>
</feature>
<reference evidence="2 3" key="1">
    <citation type="submission" date="2024-01" db="EMBL/GenBank/DDBJ databases">
        <title>The genome of the rayed Mediterranean limpet Patella caerulea (Linnaeus, 1758).</title>
        <authorList>
            <person name="Anh-Thu Weber A."/>
            <person name="Halstead-Nussloch G."/>
        </authorList>
    </citation>
    <scope>NUCLEOTIDE SEQUENCE [LARGE SCALE GENOMIC DNA]</scope>
    <source>
        <strain evidence="2">AATW-2023a</strain>
        <tissue evidence="2">Whole specimen</tissue>
    </source>
</reference>
<dbReference type="GO" id="GO:0031124">
    <property type="term" value="P:mRNA 3'-end processing"/>
    <property type="evidence" value="ECO:0007669"/>
    <property type="project" value="InterPro"/>
</dbReference>
<feature type="compositionally biased region" description="Basic and acidic residues" evidence="1">
    <location>
        <begin position="271"/>
        <end position="373"/>
    </location>
</feature>
<feature type="compositionally biased region" description="Polar residues" evidence="1">
    <location>
        <begin position="746"/>
        <end position="755"/>
    </location>
</feature>
<dbReference type="InterPro" id="IPR045154">
    <property type="entry name" value="PCF11-like"/>
</dbReference>
<evidence type="ECO:0000256" key="1">
    <source>
        <dbReference type="SAM" id="MobiDB-lite"/>
    </source>
</evidence>
<dbReference type="PANTHER" id="PTHR15921:SF3">
    <property type="entry name" value="PRE-MRNA CLEAVAGE COMPLEX 2 PROTEIN PCF11"/>
    <property type="match status" value="1"/>
</dbReference>
<feature type="compositionally biased region" description="Basic and acidic residues" evidence="1">
    <location>
        <begin position="1049"/>
        <end position="1070"/>
    </location>
</feature>
<dbReference type="EMBL" id="JAZGQO010000011">
    <property type="protein sequence ID" value="KAK6172254.1"/>
    <property type="molecule type" value="Genomic_DNA"/>
</dbReference>
<feature type="compositionally biased region" description="Basic and acidic residues" evidence="1">
    <location>
        <begin position="2094"/>
        <end position="2166"/>
    </location>
</feature>
<feature type="compositionally biased region" description="Pro residues" evidence="1">
    <location>
        <begin position="1594"/>
        <end position="1607"/>
    </location>
</feature>
<dbReference type="GO" id="GO:0006369">
    <property type="term" value="P:termination of RNA polymerase II transcription"/>
    <property type="evidence" value="ECO:0007669"/>
    <property type="project" value="InterPro"/>
</dbReference>
<accession>A0AAN8JAV3</accession>
<feature type="compositionally biased region" description="Polar residues" evidence="1">
    <location>
        <begin position="2011"/>
        <end position="2038"/>
    </location>
</feature>
<feature type="compositionally biased region" description="Polar residues" evidence="1">
    <location>
        <begin position="2059"/>
        <end position="2069"/>
    </location>
</feature>